<organism evidence="1">
    <name type="scientific">Bacillus wiedmannii</name>
    <dbReference type="NCBI Taxonomy" id="1890302"/>
    <lineage>
        <taxon>Bacteria</taxon>
        <taxon>Bacillati</taxon>
        <taxon>Bacillota</taxon>
        <taxon>Bacilli</taxon>
        <taxon>Bacillales</taxon>
        <taxon>Bacillaceae</taxon>
        <taxon>Bacillus</taxon>
        <taxon>Bacillus cereus group</taxon>
    </lineage>
</organism>
<evidence type="ECO:0000313" key="1">
    <source>
        <dbReference type="EMBL" id="KKZ99324.1"/>
    </source>
</evidence>
<dbReference type="EMBL" id="LCYN01000004">
    <property type="protein sequence ID" value="KKZ99324.1"/>
    <property type="molecule type" value="Genomic_DNA"/>
</dbReference>
<proteinExistence type="predicted"/>
<gene>
    <name evidence="1" type="ORF">B4147_3908</name>
</gene>
<name>A0A0G8CIM2_9BACI</name>
<sequence>MQINEAEVSENEKILLEQYKHKHDETEELHKMKEAKKG</sequence>
<reference evidence="1" key="2">
    <citation type="submission" date="2015-04" db="EMBL/GenBank/DDBJ databases">
        <authorList>
            <person name="Syromyatnikov M.Y."/>
            <person name="Popov V.N."/>
        </authorList>
    </citation>
    <scope>NUCLEOTIDE SEQUENCE</scope>
    <source>
        <strain evidence="1">B4147</strain>
    </source>
</reference>
<dbReference type="AlphaFoldDB" id="A0A0G8CIM2"/>
<dbReference type="PATRIC" id="fig|1396.433.peg.2792"/>
<comment type="caution">
    <text evidence="1">The sequence shown here is derived from an EMBL/GenBank/DDBJ whole genome shotgun (WGS) entry which is preliminary data.</text>
</comment>
<dbReference type="Proteomes" id="UP000035350">
    <property type="component" value="Unassembled WGS sequence"/>
</dbReference>
<protein>
    <submittedName>
        <fullName evidence="1">Uncharacterized protein</fullName>
    </submittedName>
</protein>
<accession>A0A0G8CIM2</accession>
<reference evidence="1" key="1">
    <citation type="journal article" date="2015" name="Genome Announc.">
        <title>Next-Generation Whole-Genome Sequencing of Eight Strains of Bacillus cereus, Isolated from Food.</title>
        <authorList>
            <person name="Krawczyk A.O."/>
            <person name="de Jong A."/>
            <person name="Eijlander R.T."/>
            <person name="Berendsen E.M."/>
            <person name="Holsappel S."/>
            <person name="Wells-Bennik M.H."/>
            <person name="Kuipers O.P."/>
        </authorList>
    </citation>
    <scope>NUCLEOTIDE SEQUENCE [LARGE SCALE GENOMIC DNA]</scope>
    <source>
        <strain evidence="1">B4147</strain>
    </source>
</reference>